<dbReference type="Proteomes" id="UP000823388">
    <property type="component" value="Chromosome 2N"/>
</dbReference>
<gene>
    <name evidence="1" type="ORF">PVAP13_2NG470700</name>
</gene>
<proteinExistence type="predicted"/>
<evidence type="ECO:0000313" key="1">
    <source>
        <dbReference type="EMBL" id="KAG2636755.1"/>
    </source>
</evidence>
<name>A0A8T0VPS4_PANVG</name>
<dbReference type="EMBL" id="CM029040">
    <property type="protein sequence ID" value="KAG2636755.1"/>
    <property type="molecule type" value="Genomic_DNA"/>
</dbReference>
<protein>
    <submittedName>
        <fullName evidence="1">Uncharacterized protein</fullName>
    </submittedName>
</protein>
<sequence>MNQHFGGVVIRELLEMVVAAGEKMHFGGVVSKLKGDFKDMEDKKHMAVYETLGDSDQKLHYFSGRQIGGQCSILGFDVHRTL</sequence>
<reference evidence="1" key="1">
    <citation type="submission" date="2020-05" db="EMBL/GenBank/DDBJ databases">
        <title>WGS assembly of Panicum virgatum.</title>
        <authorList>
            <person name="Lovell J.T."/>
            <person name="Jenkins J."/>
            <person name="Shu S."/>
            <person name="Juenger T.E."/>
            <person name="Schmutz J."/>
        </authorList>
    </citation>
    <scope>NUCLEOTIDE SEQUENCE</scope>
    <source>
        <strain evidence="1">AP13</strain>
    </source>
</reference>
<evidence type="ECO:0000313" key="2">
    <source>
        <dbReference type="Proteomes" id="UP000823388"/>
    </source>
</evidence>
<keyword evidence="2" id="KW-1185">Reference proteome</keyword>
<dbReference type="AlphaFoldDB" id="A0A8T0VPS4"/>
<accession>A0A8T0VPS4</accession>
<organism evidence="1 2">
    <name type="scientific">Panicum virgatum</name>
    <name type="common">Blackwell switchgrass</name>
    <dbReference type="NCBI Taxonomy" id="38727"/>
    <lineage>
        <taxon>Eukaryota</taxon>
        <taxon>Viridiplantae</taxon>
        <taxon>Streptophyta</taxon>
        <taxon>Embryophyta</taxon>
        <taxon>Tracheophyta</taxon>
        <taxon>Spermatophyta</taxon>
        <taxon>Magnoliopsida</taxon>
        <taxon>Liliopsida</taxon>
        <taxon>Poales</taxon>
        <taxon>Poaceae</taxon>
        <taxon>PACMAD clade</taxon>
        <taxon>Panicoideae</taxon>
        <taxon>Panicodae</taxon>
        <taxon>Paniceae</taxon>
        <taxon>Panicinae</taxon>
        <taxon>Panicum</taxon>
        <taxon>Panicum sect. Hiantes</taxon>
    </lineage>
</organism>
<comment type="caution">
    <text evidence="1">The sequence shown here is derived from an EMBL/GenBank/DDBJ whole genome shotgun (WGS) entry which is preliminary data.</text>
</comment>